<feature type="transmembrane region" description="Helical" evidence="1">
    <location>
        <begin position="20"/>
        <end position="41"/>
    </location>
</feature>
<protein>
    <submittedName>
        <fullName evidence="2">Uncharacterized protein</fullName>
    </submittedName>
</protein>
<evidence type="ECO:0000313" key="3">
    <source>
        <dbReference type="Proteomes" id="UP000619118"/>
    </source>
</evidence>
<dbReference type="Proteomes" id="UP000619118">
    <property type="component" value="Unassembled WGS sequence"/>
</dbReference>
<keyword evidence="1" id="KW-0472">Membrane</keyword>
<gene>
    <name evidence="2" type="ORF">GCM10009411_04120</name>
</gene>
<name>A0ABQ2R330_9GAMM</name>
<reference evidence="3" key="1">
    <citation type="journal article" date="2019" name="Int. J. Syst. Evol. Microbiol.">
        <title>The Global Catalogue of Microorganisms (GCM) 10K type strain sequencing project: providing services to taxonomists for standard genome sequencing and annotation.</title>
        <authorList>
            <consortium name="The Broad Institute Genomics Platform"/>
            <consortium name="The Broad Institute Genome Sequencing Center for Infectious Disease"/>
            <person name="Wu L."/>
            <person name="Ma J."/>
        </authorList>
    </citation>
    <scope>NUCLEOTIDE SEQUENCE [LARGE SCALE GENOMIC DNA]</scope>
    <source>
        <strain evidence="3">JCM 32306</strain>
    </source>
</reference>
<proteinExistence type="predicted"/>
<keyword evidence="1" id="KW-1133">Transmembrane helix</keyword>
<comment type="caution">
    <text evidence="2">The sequence shown here is derived from an EMBL/GenBank/DDBJ whole genome shotgun (WGS) entry which is preliminary data.</text>
</comment>
<dbReference type="EMBL" id="BMQX01000002">
    <property type="protein sequence ID" value="GGQ06402.1"/>
    <property type="molecule type" value="Genomic_DNA"/>
</dbReference>
<keyword evidence="1" id="KW-0812">Transmembrane</keyword>
<evidence type="ECO:0000256" key="1">
    <source>
        <dbReference type="SAM" id="Phobius"/>
    </source>
</evidence>
<sequence length="87" mass="10181">MYAYTLIKCSAYLANIATDFFIFMVNRSTTMTFLVQFSTFFRRHLRHNVADSAFMIVTFSSFLQNQLKGNVSDFPPFNNVAKWTYSH</sequence>
<accession>A0ABQ2R330</accession>
<organism evidence="2 3">
    <name type="scientific">Shewanella litoralis</name>
    <dbReference type="NCBI Taxonomy" id="2282700"/>
    <lineage>
        <taxon>Bacteria</taxon>
        <taxon>Pseudomonadati</taxon>
        <taxon>Pseudomonadota</taxon>
        <taxon>Gammaproteobacteria</taxon>
        <taxon>Alteromonadales</taxon>
        <taxon>Shewanellaceae</taxon>
        <taxon>Shewanella</taxon>
    </lineage>
</organism>
<keyword evidence="3" id="KW-1185">Reference proteome</keyword>
<evidence type="ECO:0000313" key="2">
    <source>
        <dbReference type="EMBL" id="GGQ06402.1"/>
    </source>
</evidence>